<dbReference type="Gene3D" id="1.20.5.170">
    <property type="match status" value="1"/>
</dbReference>
<keyword evidence="8" id="KW-1185">Reference proteome</keyword>
<evidence type="ECO:0000259" key="6">
    <source>
        <dbReference type="PROSITE" id="PS50217"/>
    </source>
</evidence>
<dbReference type="SUPFAM" id="SSF57959">
    <property type="entry name" value="Leucine zipper domain"/>
    <property type="match status" value="1"/>
</dbReference>
<evidence type="ECO:0000313" key="7">
    <source>
        <dbReference type="EMBL" id="KAK3373708.1"/>
    </source>
</evidence>
<dbReference type="PROSITE" id="PS00036">
    <property type="entry name" value="BZIP_BASIC"/>
    <property type="match status" value="1"/>
</dbReference>
<feature type="region of interest" description="Disordered" evidence="5">
    <location>
        <begin position="22"/>
        <end position="59"/>
    </location>
</feature>
<reference evidence="7" key="1">
    <citation type="journal article" date="2023" name="Mol. Phylogenet. Evol.">
        <title>Genome-scale phylogeny and comparative genomics of the fungal order Sordariales.</title>
        <authorList>
            <person name="Hensen N."/>
            <person name="Bonometti L."/>
            <person name="Westerberg I."/>
            <person name="Brannstrom I.O."/>
            <person name="Guillou S."/>
            <person name="Cros-Aarteil S."/>
            <person name="Calhoun S."/>
            <person name="Haridas S."/>
            <person name="Kuo A."/>
            <person name="Mondo S."/>
            <person name="Pangilinan J."/>
            <person name="Riley R."/>
            <person name="LaButti K."/>
            <person name="Andreopoulos B."/>
            <person name="Lipzen A."/>
            <person name="Chen C."/>
            <person name="Yan M."/>
            <person name="Daum C."/>
            <person name="Ng V."/>
            <person name="Clum A."/>
            <person name="Steindorff A."/>
            <person name="Ohm R.A."/>
            <person name="Martin F."/>
            <person name="Silar P."/>
            <person name="Natvig D.O."/>
            <person name="Lalanne C."/>
            <person name="Gautier V."/>
            <person name="Ament-Velasquez S.L."/>
            <person name="Kruys A."/>
            <person name="Hutchinson M.I."/>
            <person name="Powell A.J."/>
            <person name="Barry K."/>
            <person name="Miller A.N."/>
            <person name="Grigoriev I.V."/>
            <person name="Debuchy R."/>
            <person name="Gladieux P."/>
            <person name="Hiltunen Thoren M."/>
            <person name="Johannesson H."/>
        </authorList>
    </citation>
    <scope>NUCLEOTIDE SEQUENCE</scope>
    <source>
        <strain evidence="7">CBS 958.72</strain>
    </source>
</reference>
<dbReference type="PROSITE" id="PS50217">
    <property type="entry name" value="BZIP"/>
    <property type="match status" value="1"/>
</dbReference>
<dbReference type="Proteomes" id="UP001287356">
    <property type="component" value="Unassembled WGS sequence"/>
</dbReference>
<evidence type="ECO:0000256" key="1">
    <source>
        <dbReference type="ARBA" id="ARBA00004123"/>
    </source>
</evidence>
<feature type="compositionally biased region" description="Low complexity" evidence="5">
    <location>
        <begin position="110"/>
        <end position="134"/>
    </location>
</feature>
<dbReference type="GO" id="GO:0003700">
    <property type="term" value="F:DNA-binding transcription factor activity"/>
    <property type="evidence" value="ECO:0007669"/>
    <property type="project" value="InterPro"/>
</dbReference>
<proteinExistence type="predicted"/>
<evidence type="ECO:0000256" key="4">
    <source>
        <dbReference type="ARBA" id="ARBA00023242"/>
    </source>
</evidence>
<feature type="region of interest" description="Disordered" evidence="5">
    <location>
        <begin position="110"/>
        <end position="163"/>
    </location>
</feature>
<feature type="compositionally biased region" description="Basic and acidic residues" evidence="5">
    <location>
        <begin position="153"/>
        <end position="163"/>
    </location>
</feature>
<comment type="subcellular location">
    <subcellularLocation>
        <location evidence="1">Nucleus</location>
    </subcellularLocation>
</comment>
<keyword evidence="3" id="KW-0804">Transcription</keyword>
<sequence>MDTPSHFFNDCIDFEDPISYHSPEHDAAVDGGGAMQSFQPCSGKTGLDSSPTSAGDRGLESRPCAWDGFAEHMGVMPADHRPMFVDPGLCGGESENEDMQMQALSMDMSRPFTRRTSSSKSSSQRTTTSASASTDITLLDQDPPKKKSRKAKKEAGMEDEHKRNKFLERNRVAASKCREKKKKYVSSLEQTKIGLEAQHAHLQMEYNGLLGEVSGLKHHLMAHAKCNDPNINRWLNNEARRFVQTSNELFGPLFANANFGQASQSGISTSSSSSRNPSIASAYQALQGVQFDSIGPRERQGSMAYANGKRRQWWSVPRLTLSGPSLYTPPTDGGFPSLSSPTLKIEPGINYDHMPDTIFSPEQSTFGG</sequence>
<evidence type="ECO:0000256" key="5">
    <source>
        <dbReference type="SAM" id="MobiDB-lite"/>
    </source>
</evidence>
<dbReference type="InterPro" id="IPR051027">
    <property type="entry name" value="bZIP_transcription_factors"/>
</dbReference>
<dbReference type="EMBL" id="JAULSN010000004">
    <property type="protein sequence ID" value="KAK3373708.1"/>
    <property type="molecule type" value="Genomic_DNA"/>
</dbReference>
<comment type="caution">
    <text evidence="7">The sequence shown here is derived from an EMBL/GenBank/DDBJ whole genome shotgun (WGS) entry which is preliminary data.</text>
</comment>
<dbReference type="InterPro" id="IPR004827">
    <property type="entry name" value="bZIP"/>
</dbReference>
<gene>
    <name evidence="7" type="ORF">B0T24DRAFT_528004</name>
</gene>
<accession>A0AAE0N885</accession>
<keyword evidence="4" id="KW-0539">Nucleus</keyword>
<feature type="domain" description="BZIP" evidence="6">
    <location>
        <begin position="160"/>
        <end position="223"/>
    </location>
</feature>
<protein>
    <recommendedName>
        <fullName evidence="6">BZIP domain-containing protein</fullName>
    </recommendedName>
</protein>
<evidence type="ECO:0000256" key="2">
    <source>
        <dbReference type="ARBA" id="ARBA00023015"/>
    </source>
</evidence>
<dbReference type="PANTHER" id="PTHR19304">
    <property type="entry name" value="CYCLIC-AMP RESPONSE ELEMENT BINDING PROTEIN"/>
    <property type="match status" value="1"/>
</dbReference>
<dbReference type="CDD" id="cd14687">
    <property type="entry name" value="bZIP_ATF2"/>
    <property type="match status" value="1"/>
</dbReference>
<feature type="compositionally biased region" description="Polar residues" evidence="5">
    <location>
        <begin position="36"/>
        <end position="53"/>
    </location>
</feature>
<name>A0AAE0N885_9PEZI</name>
<organism evidence="7 8">
    <name type="scientific">Lasiosphaeria ovina</name>
    <dbReference type="NCBI Taxonomy" id="92902"/>
    <lineage>
        <taxon>Eukaryota</taxon>
        <taxon>Fungi</taxon>
        <taxon>Dikarya</taxon>
        <taxon>Ascomycota</taxon>
        <taxon>Pezizomycotina</taxon>
        <taxon>Sordariomycetes</taxon>
        <taxon>Sordariomycetidae</taxon>
        <taxon>Sordariales</taxon>
        <taxon>Lasiosphaeriaceae</taxon>
        <taxon>Lasiosphaeria</taxon>
    </lineage>
</organism>
<dbReference type="Pfam" id="PF00170">
    <property type="entry name" value="bZIP_1"/>
    <property type="match status" value="1"/>
</dbReference>
<dbReference type="AlphaFoldDB" id="A0AAE0N885"/>
<evidence type="ECO:0000313" key="8">
    <source>
        <dbReference type="Proteomes" id="UP001287356"/>
    </source>
</evidence>
<dbReference type="GO" id="GO:0005634">
    <property type="term" value="C:nucleus"/>
    <property type="evidence" value="ECO:0007669"/>
    <property type="project" value="UniProtKB-SubCell"/>
</dbReference>
<reference evidence="7" key="2">
    <citation type="submission" date="2023-06" db="EMBL/GenBank/DDBJ databases">
        <authorList>
            <consortium name="Lawrence Berkeley National Laboratory"/>
            <person name="Haridas S."/>
            <person name="Hensen N."/>
            <person name="Bonometti L."/>
            <person name="Westerberg I."/>
            <person name="Brannstrom I.O."/>
            <person name="Guillou S."/>
            <person name="Cros-Aarteil S."/>
            <person name="Calhoun S."/>
            <person name="Kuo A."/>
            <person name="Mondo S."/>
            <person name="Pangilinan J."/>
            <person name="Riley R."/>
            <person name="Labutti K."/>
            <person name="Andreopoulos B."/>
            <person name="Lipzen A."/>
            <person name="Chen C."/>
            <person name="Yanf M."/>
            <person name="Daum C."/>
            <person name="Ng V."/>
            <person name="Clum A."/>
            <person name="Steindorff A."/>
            <person name="Ohm R."/>
            <person name="Martin F."/>
            <person name="Silar P."/>
            <person name="Natvig D."/>
            <person name="Lalanne C."/>
            <person name="Gautier V."/>
            <person name="Ament-Velasquez S.L."/>
            <person name="Kruys A."/>
            <person name="Hutchinson M.I."/>
            <person name="Powell A.J."/>
            <person name="Barry K."/>
            <person name="Miller A.N."/>
            <person name="Grigoriev I.V."/>
            <person name="Debuchy R."/>
            <person name="Gladieux P."/>
            <person name="Thoren M.H."/>
            <person name="Johannesson H."/>
        </authorList>
    </citation>
    <scope>NUCLEOTIDE SEQUENCE</scope>
    <source>
        <strain evidence="7">CBS 958.72</strain>
    </source>
</reference>
<dbReference type="SMART" id="SM00338">
    <property type="entry name" value="BRLZ"/>
    <property type="match status" value="1"/>
</dbReference>
<keyword evidence="2" id="KW-0805">Transcription regulation</keyword>
<dbReference type="InterPro" id="IPR046347">
    <property type="entry name" value="bZIP_sf"/>
</dbReference>
<evidence type="ECO:0000256" key="3">
    <source>
        <dbReference type="ARBA" id="ARBA00023163"/>
    </source>
</evidence>